<feature type="region of interest" description="Disordered" evidence="3">
    <location>
        <begin position="144"/>
        <end position="163"/>
    </location>
</feature>
<dbReference type="GO" id="GO:0003677">
    <property type="term" value="F:DNA binding"/>
    <property type="evidence" value="ECO:0007669"/>
    <property type="project" value="InterPro"/>
</dbReference>
<dbReference type="InterPro" id="IPR007219">
    <property type="entry name" value="XnlR_reg_dom"/>
</dbReference>
<dbReference type="SMART" id="SM00066">
    <property type="entry name" value="GAL4"/>
    <property type="match status" value="1"/>
</dbReference>
<dbReference type="AlphaFoldDB" id="A0A6A5YNB1"/>
<dbReference type="InterPro" id="IPR052783">
    <property type="entry name" value="Metabolic/Drug-Res_Regulator"/>
</dbReference>
<dbReference type="OrthoDB" id="3364175at2759"/>
<name>A0A6A5YNB1_9PLEO</name>
<feature type="region of interest" description="Disordered" evidence="3">
    <location>
        <begin position="1"/>
        <end position="30"/>
    </location>
</feature>
<dbReference type="PANTHER" id="PTHR47655">
    <property type="entry name" value="QUINIC ACID UTILIZATION ACTIVATOR"/>
    <property type="match status" value="1"/>
</dbReference>
<keyword evidence="1" id="KW-0479">Metal-binding</keyword>
<evidence type="ECO:0000313" key="5">
    <source>
        <dbReference type="EMBL" id="KAF2107847.1"/>
    </source>
</evidence>
<evidence type="ECO:0000313" key="6">
    <source>
        <dbReference type="Proteomes" id="UP000799770"/>
    </source>
</evidence>
<dbReference type="EMBL" id="ML977351">
    <property type="protein sequence ID" value="KAF2107847.1"/>
    <property type="molecule type" value="Genomic_DNA"/>
</dbReference>
<dbReference type="GO" id="GO:0045944">
    <property type="term" value="P:positive regulation of transcription by RNA polymerase II"/>
    <property type="evidence" value="ECO:0007669"/>
    <property type="project" value="TreeGrafter"/>
</dbReference>
<sequence>MPSQAQGKRKSEALSKTNDRPSGKRSRVSRACDQCRTAREKCDGAQPTCLTCTSSNRACSYTTNPKKRGIQPGYIRTLELALTWLFTYVPDSEAALNRKLLEDGASSVLLERDTKESNRLHKSWRRTKFCRDVDKLLAGGEIDQRTYSHSETEDESDAAGILPESSTGPEFVDIVDAITIPQRTHENVQLGTNLLLPAATWRLVDTYFAYTQCWFPICEKHDVLRTSYSYPNHDSSPSGDHAELWSIIALAAIQERTNNDSVQQLQIQQEADLEATPQRLYKVARELIPDELGAFDLGHVKALLNLALANLSQSATKPAWLLVGYASRMLLQLESKTVGGQFQLRSKHVFAGCFLLDTVLSIQLQQRPCLSLAELERIGKISEDGLDEWQPWTPLYDSRSTSHQQSAARSPVRSLSTFNRLVEIVELMSRLQSPNNSSVQETLGAVELWKSTLPPHFDYIRTERALVPPNPPAMLLQLVYNCCALTVFSSQIWLDRVLRTVEDIRRTLGFRAFTPLLLNFLNIARGNKALEATDGQVHARFQQLQQECIYAWTGQGSEPEPYLQPFSVRIEPTSAHSRQSFGSNTVKMPTPESLQRSFNHNPAASHDSHGSRRHGTRSMLLDELLPDMNQASSTPSFAQNIQDFNFPQYLNAPSMDHPGSIAPRDVESFFDDLASLDGAEKMDSQPQFMQNLEAARQAK</sequence>
<dbReference type="PROSITE" id="PS00463">
    <property type="entry name" value="ZN2_CY6_FUNGAL_1"/>
    <property type="match status" value="1"/>
</dbReference>
<evidence type="ECO:0000256" key="1">
    <source>
        <dbReference type="ARBA" id="ARBA00022723"/>
    </source>
</evidence>
<dbReference type="SUPFAM" id="SSF57701">
    <property type="entry name" value="Zn2/Cys6 DNA-binding domain"/>
    <property type="match status" value="1"/>
</dbReference>
<dbReference type="Pfam" id="PF04082">
    <property type="entry name" value="Fungal_trans"/>
    <property type="match status" value="1"/>
</dbReference>
<proteinExistence type="predicted"/>
<dbReference type="GO" id="GO:0000981">
    <property type="term" value="F:DNA-binding transcription factor activity, RNA polymerase II-specific"/>
    <property type="evidence" value="ECO:0007669"/>
    <property type="project" value="InterPro"/>
</dbReference>
<dbReference type="CDD" id="cd00067">
    <property type="entry name" value="GAL4"/>
    <property type="match status" value="1"/>
</dbReference>
<dbReference type="GO" id="GO:0008270">
    <property type="term" value="F:zinc ion binding"/>
    <property type="evidence" value="ECO:0007669"/>
    <property type="project" value="InterPro"/>
</dbReference>
<dbReference type="InterPro" id="IPR036864">
    <property type="entry name" value="Zn2-C6_fun-type_DNA-bd_sf"/>
</dbReference>
<dbReference type="PANTHER" id="PTHR47655:SF2">
    <property type="entry name" value="QUINIC ACID UTILIZATION ACTIVATOR"/>
    <property type="match status" value="1"/>
</dbReference>
<keyword evidence="6" id="KW-1185">Reference proteome</keyword>
<feature type="compositionally biased region" description="Polar residues" evidence="3">
    <location>
        <begin position="574"/>
        <end position="602"/>
    </location>
</feature>
<dbReference type="Proteomes" id="UP000799770">
    <property type="component" value="Unassembled WGS sequence"/>
</dbReference>
<keyword evidence="2" id="KW-0539">Nucleus</keyword>
<accession>A0A6A5YNB1</accession>
<dbReference type="CDD" id="cd12148">
    <property type="entry name" value="fungal_TF_MHR"/>
    <property type="match status" value="1"/>
</dbReference>
<dbReference type="InterPro" id="IPR001138">
    <property type="entry name" value="Zn2Cys6_DnaBD"/>
</dbReference>
<dbReference type="GO" id="GO:0006351">
    <property type="term" value="P:DNA-templated transcription"/>
    <property type="evidence" value="ECO:0007669"/>
    <property type="project" value="InterPro"/>
</dbReference>
<evidence type="ECO:0000256" key="3">
    <source>
        <dbReference type="SAM" id="MobiDB-lite"/>
    </source>
</evidence>
<dbReference type="Gene3D" id="4.10.240.10">
    <property type="entry name" value="Zn(2)-C6 fungal-type DNA-binding domain"/>
    <property type="match status" value="1"/>
</dbReference>
<dbReference type="Pfam" id="PF00172">
    <property type="entry name" value="Zn_clus"/>
    <property type="match status" value="1"/>
</dbReference>
<dbReference type="PROSITE" id="PS50048">
    <property type="entry name" value="ZN2_CY6_FUNGAL_2"/>
    <property type="match status" value="1"/>
</dbReference>
<protein>
    <recommendedName>
        <fullName evidence="4">Zn(2)-C6 fungal-type domain-containing protein</fullName>
    </recommendedName>
</protein>
<feature type="compositionally biased region" description="Basic and acidic residues" evidence="3">
    <location>
        <begin position="9"/>
        <end position="22"/>
    </location>
</feature>
<gene>
    <name evidence="5" type="ORF">BDV96DRAFT_653352</name>
</gene>
<reference evidence="5" key="1">
    <citation type="journal article" date="2020" name="Stud. Mycol.">
        <title>101 Dothideomycetes genomes: a test case for predicting lifestyles and emergence of pathogens.</title>
        <authorList>
            <person name="Haridas S."/>
            <person name="Albert R."/>
            <person name="Binder M."/>
            <person name="Bloem J."/>
            <person name="Labutti K."/>
            <person name="Salamov A."/>
            <person name="Andreopoulos B."/>
            <person name="Baker S."/>
            <person name="Barry K."/>
            <person name="Bills G."/>
            <person name="Bluhm B."/>
            <person name="Cannon C."/>
            <person name="Castanera R."/>
            <person name="Culley D."/>
            <person name="Daum C."/>
            <person name="Ezra D."/>
            <person name="Gonzalez J."/>
            <person name="Henrissat B."/>
            <person name="Kuo A."/>
            <person name="Liang C."/>
            <person name="Lipzen A."/>
            <person name="Lutzoni F."/>
            <person name="Magnuson J."/>
            <person name="Mondo S."/>
            <person name="Nolan M."/>
            <person name="Ohm R."/>
            <person name="Pangilinan J."/>
            <person name="Park H.-J."/>
            <person name="Ramirez L."/>
            <person name="Alfaro M."/>
            <person name="Sun H."/>
            <person name="Tritt A."/>
            <person name="Yoshinaga Y."/>
            <person name="Zwiers L.-H."/>
            <person name="Turgeon B."/>
            <person name="Goodwin S."/>
            <person name="Spatafora J."/>
            <person name="Crous P."/>
            <person name="Grigoriev I."/>
        </authorList>
    </citation>
    <scope>NUCLEOTIDE SEQUENCE</scope>
    <source>
        <strain evidence="5">CBS 627.86</strain>
    </source>
</reference>
<evidence type="ECO:0000256" key="2">
    <source>
        <dbReference type="ARBA" id="ARBA00023242"/>
    </source>
</evidence>
<evidence type="ECO:0000259" key="4">
    <source>
        <dbReference type="PROSITE" id="PS50048"/>
    </source>
</evidence>
<feature type="domain" description="Zn(2)-C6 fungal-type" evidence="4">
    <location>
        <begin position="31"/>
        <end position="61"/>
    </location>
</feature>
<organism evidence="5 6">
    <name type="scientific">Lophiotrema nucula</name>
    <dbReference type="NCBI Taxonomy" id="690887"/>
    <lineage>
        <taxon>Eukaryota</taxon>
        <taxon>Fungi</taxon>
        <taxon>Dikarya</taxon>
        <taxon>Ascomycota</taxon>
        <taxon>Pezizomycotina</taxon>
        <taxon>Dothideomycetes</taxon>
        <taxon>Pleosporomycetidae</taxon>
        <taxon>Pleosporales</taxon>
        <taxon>Lophiotremataceae</taxon>
        <taxon>Lophiotrema</taxon>
    </lineage>
</organism>
<feature type="region of interest" description="Disordered" evidence="3">
    <location>
        <begin position="574"/>
        <end position="614"/>
    </location>
</feature>